<sequence>MLLSKSKSVALGDRSFTDYGKMKNRDFSMKNDKHWHFKSASLSIIPENRFLQTSVGTSSNHSLKIKSVLMTNDDHQKHIIEKINKIIKQGRFNKEDFPHIHYSDPQLKYEQYYYGNTEETLKKYSKNYQQLMSCIEYFMDAEHNKTLLELIVKIKFSEGKNLLKIHTLEYVLNRWEKFYKMLKIWNYIDIKDEEILTKQFINLESIIKLGYLRYIYMDEFCKNVEKIYNEKAEFKDYFEHFCIENVNKVVKPLKSIISLDD</sequence>
<dbReference type="AlphaFoldDB" id="A0A6V7X6X7"/>
<evidence type="ECO:0000313" key="2">
    <source>
        <dbReference type="Proteomes" id="UP000580250"/>
    </source>
</evidence>
<protein>
    <submittedName>
        <fullName evidence="1">Uncharacterized protein</fullName>
    </submittedName>
</protein>
<proteinExistence type="predicted"/>
<reference evidence="1 2" key="1">
    <citation type="submission" date="2020-08" db="EMBL/GenBank/DDBJ databases">
        <authorList>
            <person name="Koutsovoulos G."/>
            <person name="Danchin GJ E."/>
        </authorList>
    </citation>
    <scope>NUCLEOTIDE SEQUENCE [LARGE SCALE GENOMIC DNA]</scope>
</reference>
<comment type="caution">
    <text evidence="1">The sequence shown here is derived from an EMBL/GenBank/DDBJ whole genome shotgun (WGS) entry which is preliminary data.</text>
</comment>
<name>A0A6V7X6X7_MELEN</name>
<gene>
    <name evidence="1" type="ORF">MENT_LOCUS47737</name>
</gene>
<dbReference type="EMBL" id="CAJEWN010001138">
    <property type="protein sequence ID" value="CAD2194707.1"/>
    <property type="molecule type" value="Genomic_DNA"/>
</dbReference>
<accession>A0A6V7X6X7</accession>
<dbReference type="Proteomes" id="UP000580250">
    <property type="component" value="Unassembled WGS sequence"/>
</dbReference>
<organism evidence="1 2">
    <name type="scientific">Meloidogyne enterolobii</name>
    <name type="common">Root-knot nematode worm</name>
    <name type="synonym">Meloidogyne mayaguensis</name>
    <dbReference type="NCBI Taxonomy" id="390850"/>
    <lineage>
        <taxon>Eukaryota</taxon>
        <taxon>Metazoa</taxon>
        <taxon>Ecdysozoa</taxon>
        <taxon>Nematoda</taxon>
        <taxon>Chromadorea</taxon>
        <taxon>Rhabditida</taxon>
        <taxon>Tylenchina</taxon>
        <taxon>Tylenchomorpha</taxon>
        <taxon>Tylenchoidea</taxon>
        <taxon>Meloidogynidae</taxon>
        <taxon>Meloidogyninae</taxon>
        <taxon>Meloidogyne</taxon>
    </lineage>
</organism>
<dbReference type="OrthoDB" id="5896462at2759"/>
<evidence type="ECO:0000313" key="1">
    <source>
        <dbReference type="EMBL" id="CAD2194707.1"/>
    </source>
</evidence>